<dbReference type="STRING" id="349215.A11S_219"/>
<evidence type="ECO:0000313" key="1">
    <source>
        <dbReference type="EMBL" id="AGH97055.1"/>
    </source>
</evidence>
<accession>M4VF06</accession>
<gene>
    <name evidence="1" type="ORF">A11S_219</name>
</gene>
<dbReference type="EMBL" id="CP003538">
    <property type="protein sequence ID" value="AGH97055.1"/>
    <property type="molecule type" value="Genomic_DNA"/>
</dbReference>
<protein>
    <submittedName>
        <fullName evidence="1">Uncharacterized protein</fullName>
    </submittedName>
</protein>
<name>M4VF06_9BACT</name>
<proteinExistence type="predicted"/>
<dbReference type="HOGENOM" id="CLU_3272719_0_0_5"/>
<dbReference type="KEGG" id="man:A11S_219"/>
<dbReference type="AlphaFoldDB" id="M4VF06"/>
<dbReference type="Proteomes" id="UP000011932">
    <property type="component" value="Chromosome"/>
</dbReference>
<reference evidence="1 2" key="1">
    <citation type="journal article" date="2013" name="ISME J.">
        <title>By their genes ye shall know them: genomic signatures of predatory bacteria.</title>
        <authorList>
            <person name="Pasternak Z."/>
            <person name="Pietrokovski S."/>
            <person name="Rotem O."/>
            <person name="Gophna U."/>
            <person name="Lurie-Weinberger M.N."/>
            <person name="Jurkevitch E."/>
        </authorList>
    </citation>
    <scope>NUCLEOTIDE SEQUENCE [LARGE SCALE GENOMIC DNA]</scope>
    <source>
        <strain evidence="1">EPB</strain>
    </source>
</reference>
<sequence>MTDIIDFSRPIPQPQIHISPKKNFIGLILKNKNETLARLFS</sequence>
<organism evidence="1 2">
    <name type="scientific">Micavibrio aeruginosavorus EPB</name>
    <dbReference type="NCBI Taxonomy" id="349215"/>
    <lineage>
        <taxon>Bacteria</taxon>
        <taxon>Pseudomonadati</taxon>
        <taxon>Bdellovibrionota</taxon>
        <taxon>Bdellovibrionia</taxon>
        <taxon>Bdellovibrionales</taxon>
        <taxon>Pseudobdellovibrionaceae</taxon>
        <taxon>Micavibrio</taxon>
    </lineage>
</organism>
<evidence type="ECO:0000313" key="2">
    <source>
        <dbReference type="Proteomes" id="UP000011932"/>
    </source>
</evidence>